<keyword evidence="2" id="KW-1185">Reference proteome</keyword>
<proteinExistence type="predicted"/>
<dbReference type="AlphaFoldDB" id="A0A9N9CL40"/>
<reference evidence="1" key="1">
    <citation type="submission" date="2021-06" db="EMBL/GenBank/DDBJ databases">
        <authorList>
            <person name="Kallberg Y."/>
            <person name="Tangrot J."/>
            <person name="Rosling A."/>
        </authorList>
    </citation>
    <scope>NUCLEOTIDE SEQUENCE</scope>
    <source>
        <strain evidence="1">UK204</strain>
    </source>
</reference>
<gene>
    <name evidence="1" type="ORF">FCALED_LOCUS8896</name>
</gene>
<dbReference type="Proteomes" id="UP000789570">
    <property type="component" value="Unassembled WGS sequence"/>
</dbReference>
<sequence length="54" mass="6510">MVQNDQYPINCKEPRTETYEGKDQFEYDQEDEEKTSDANIENILHTKLWSFPKL</sequence>
<protein>
    <submittedName>
        <fullName evidence="1">17024_t:CDS:1</fullName>
    </submittedName>
</protein>
<dbReference type="EMBL" id="CAJVPQ010002753">
    <property type="protein sequence ID" value="CAG8607426.1"/>
    <property type="molecule type" value="Genomic_DNA"/>
</dbReference>
<evidence type="ECO:0000313" key="1">
    <source>
        <dbReference type="EMBL" id="CAG8607426.1"/>
    </source>
</evidence>
<comment type="caution">
    <text evidence="1">The sequence shown here is derived from an EMBL/GenBank/DDBJ whole genome shotgun (WGS) entry which is preliminary data.</text>
</comment>
<accession>A0A9N9CL40</accession>
<organism evidence="1 2">
    <name type="scientific">Funneliformis caledonium</name>
    <dbReference type="NCBI Taxonomy" id="1117310"/>
    <lineage>
        <taxon>Eukaryota</taxon>
        <taxon>Fungi</taxon>
        <taxon>Fungi incertae sedis</taxon>
        <taxon>Mucoromycota</taxon>
        <taxon>Glomeromycotina</taxon>
        <taxon>Glomeromycetes</taxon>
        <taxon>Glomerales</taxon>
        <taxon>Glomeraceae</taxon>
        <taxon>Funneliformis</taxon>
    </lineage>
</organism>
<name>A0A9N9CL40_9GLOM</name>
<evidence type="ECO:0000313" key="2">
    <source>
        <dbReference type="Proteomes" id="UP000789570"/>
    </source>
</evidence>